<dbReference type="Proteomes" id="UP000316852">
    <property type="component" value="Unassembled WGS sequence"/>
</dbReference>
<protein>
    <recommendedName>
        <fullName evidence="1">SnoaL-like domain-containing protein</fullName>
    </recommendedName>
</protein>
<dbReference type="AlphaFoldDB" id="A0A538T3C1"/>
<sequence length="56" mass="5987">MDITAGDDVAFVAALMQCSGTQKGGKRIAQFRVTMGLCKIDGQWTVTHEHHSIPAG</sequence>
<dbReference type="SUPFAM" id="SSF54427">
    <property type="entry name" value="NTF2-like"/>
    <property type="match status" value="1"/>
</dbReference>
<feature type="domain" description="SnoaL-like" evidence="1">
    <location>
        <begin position="2"/>
        <end position="55"/>
    </location>
</feature>
<dbReference type="InterPro" id="IPR037401">
    <property type="entry name" value="SnoaL-like"/>
</dbReference>
<accession>A0A538T3C1</accession>
<dbReference type="EMBL" id="VBOW01000040">
    <property type="protein sequence ID" value="TMQ58128.1"/>
    <property type="molecule type" value="Genomic_DNA"/>
</dbReference>
<evidence type="ECO:0000313" key="3">
    <source>
        <dbReference type="Proteomes" id="UP000316852"/>
    </source>
</evidence>
<comment type="caution">
    <text evidence="2">The sequence shown here is derived from an EMBL/GenBank/DDBJ whole genome shotgun (WGS) entry which is preliminary data.</text>
</comment>
<dbReference type="InterPro" id="IPR032710">
    <property type="entry name" value="NTF2-like_dom_sf"/>
</dbReference>
<evidence type="ECO:0000313" key="2">
    <source>
        <dbReference type="EMBL" id="TMQ58128.1"/>
    </source>
</evidence>
<organism evidence="2 3">
    <name type="scientific">Eiseniibacteriota bacterium</name>
    <dbReference type="NCBI Taxonomy" id="2212470"/>
    <lineage>
        <taxon>Bacteria</taxon>
        <taxon>Candidatus Eiseniibacteriota</taxon>
    </lineage>
</organism>
<name>A0A538T3C1_UNCEI</name>
<evidence type="ECO:0000259" key="1">
    <source>
        <dbReference type="Pfam" id="PF13474"/>
    </source>
</evidence>
<proteinExistence type="predicted"/>
<gene>
    <name evidence="2" type="ORF">E6K76_08620</name>
</gene>
<reference evidence="2 3" key="1">
    <citation type="journal article" date="2019" name="Nat. Microbiol.">
        <title>Mediterranean grassland soil C-N compound turnover is dependent on rainfall and depth, and is mediated by genomically divergent microorganisms.</title>
        <authorList>
            <person name="Diamond S."/>
            <person name="Andeer P.F."/>
            <person name="Li Z."/>
            <person name="Crits-Christoph A."/>
            <person name="Burstein D."/>
            <person name="Anantharaman K."/>
            <person name="Lane K.R."/>
            <person name="Thomas B.C."/>
            <person name="Pan C."/>
            <person name="Northen T.R."/>
            <person name="Banfield J.F."/>
        </authorList>
    </citation>
    <scope>NUCLEOTIDE SEQUENCE [LARGE SCALE GENOMIC DNA]</scope>
    <source>
        <strain evidence="2">WS_6</strain>
    </source>
</reference>
<dbReference type="Gene3D" id="3.10.450.50">
    <property type="match status" value="1"/>
</dbReference>
<dbReference type="Pfam" id="PF13474">
    <property type="entry name" value="SnoaL_3"/>
    <property type="match status" value="1"/>
</dbReference>